<evidence type="ECO:0000256" key="2">
    <source>
        <dbReference type="ARBA" id="ARBA00022490"/>
    </source>
</evidence>
<feature type="domain" description="Kinesin motor" evidence="12">
    <location>
        <begin position="1"/>
        <end position="206"/>
    </location>
</feature>
<dbReference type="SUPFAM" id="SSF52540">
    <property type="entry name" value="P-loop containing nucleoside triphosphate hydrolases"/>
    <property type="match status" value="1"/>
</dbReference>
<keyword evidence="8" id="KW-0206">Cytoskeleton</keyword>
<dbReference type="InterPro" id="IPR059182">
    <property type="entry name" value="Khc_C"/>
</dbReference>
<evidence type="ECO:0000256" key="11">
    <source>
        <dbReference type="SAM" id="Coils"/>
    </source>
</evidence>
<comment type="caution">
    <text evidence="9">Lacks conserved residue(s) required for the propagation of feature annotation.</text>
</comment>
<protein>
    <recommendedName>
        <fullName evidence="10">Kinesin-like protein</fullName>
    </recommendedName>
</protein>
<dbReference type="InterPro" id="IPR019821">
    <property type="entry name" value="Kinesin_motor_CS"/>
</dbReference>
<dbReference type="GO" id="GO:0098957">
    <property type="term" value="P:anterograde axonal transport of mitochondrion"/>
    <property type="evidence" value="ECO:0007669"/>
    <property type="project" value="UniProtKB-ARBA"/>
</dbReference>
<dbReference type="Proteomes" id="UP000694559">
    <property type="component" value="Unplaced"/>
</dbReference>
<keyword evidence="6 11" id="KW-0175">Coiled coil</keyword>
<evidence type="ECO:0000256" key="9">
    <source>
        <dbReference type="PROSITE-ProRule" id="PRU00283"/>
    </source>
</evidence>
<dbReference type="GO" id="GO:0032991">
    <property type="term" value="C:protein-containing complex"/>
    <property type="evidence" value="ECO:0007669"/>
    <property type="project" value="UniProtKB-ARBA"/>
</dbReference>
<dbReference type="InterPro" id="IPR027417">
    <property type="entry name" value="P-loop_NTPase"/>
</dbReference>
<dbReference type="InterPro" id="IPR001752">
    <property type="entry name" value="Kinesin_motor_dom"/>
</dbReference>
<evidence type="ECO:0000256" key="3">
    <source>
        <dbReference type="ARBA" id="ARBA00022701"/>
    </source>
</evidence>
<reference evidence="13" key="1">
    <citation type="submission" date="2025-08" db="UniProtKB">
        <authorList>
            <consortium name="Ensembl"/>
        </authorList>
    </citation>
    <scope>IDENTIFICATION</scope>
</reference>
<reference evidence="13" key="2">
    <citation type="submission" date="2025-09" db="UniProtKB">
        <authorList>
            <consortium name="Ensembl"/>
        </authorList>
    </citation>
    <scope>IDENTIFICATION</scope>
</reference>
<feature type="coiled-coil region" evidence="11">
    <location>
        <begin position="466"/>
        <end position="634"/>
    </location>
</feature>
<dbReference type="PROSITE" id="PS00411">
    <property type="entry name" value="KINESIN_MOTOR_1"/>
    <property type="match status" value="1"/>
</dbReference>
<dbReference type="InterPro" id="IPR036961">
    <property type="entry name" value="Kinesin_motor_dom_sf"/>
</dbReference>
<keyword evidence="5 10" id="KW-0067">ATP-binding</keyword>
<feature type="coiled-coil region" evidence="11">
    <location>
        <begin position="671"/>
        <end position="758"/>
    </location>
</feature>
<keyword evidence="3 10" id="KW-0493">Microtubule</keyword>
<comment type="similarity">
    <text evidence="9 10">Belongs to the TRAFAC class myosin-kinesin ATPase superfamily. Kinesin family.</text>
</comment>
<dbReference type="CDD" id="cd23649">
    <property type="entry name" value="Khc_CBD_cc"/>
    <property type="match status" value="1"/>
</dbReference>
<evidence type="ECO:0000313" key="13">
    <source>
        <dbReference type="Ensembl" id="ENSNNAP00000019380.1"/>
    </source>
</evidence>
<dbReference type="Ensembl" id="ENSNNAT00000020345.1">
    <property type="protein sequence ID" value="ENSNNAP00000019380.1"/>
    <property type="gene ID" value="ENSNNAG00000007202.1"/>
</dbReference>
<dbReference type="AlphaFoldDB" id="A0A8C6XTZ3"/>
<evidence type="ECO:0000259" key="12">
    <source>
        <dbReference type="PROSITE" id="PS50067"/>
    </source>
</evidence>
<dbReference type="FunFam" id="3.40.850.10:FF:000067">
    <property type="entry name" value="Kinesin-like protein"/>
    <property type="match status" value="1"/>
</dbReference>
<dbReference type="GO" id="GO:0008017">
    <property type="term" value="F:microtubule binding"/>
    <property type="evidence" value="ECO:0007669"/>
    <property type="project" value="InterPro"/>
</dbReference>
<keyword evidence="14" id="KW-1185">Reference proteome</keyword>
<evidence type="ECO:0000256" key="7">
    <source>
        <dbReference type="ARBA" id="ARBA00023175"/>
    </source>
</evidence>
<sequence>MADPAECSIKVMCRFRPLNEAEILRGDKFIPKFKGEDTIVVGVSLPLGLERFVSSPEEVMDVIDEGKTNRHVAVTNMNEHSSRSHSIFLINIKQENVETEKKLSGKLYLVDLAGSEKVSKTGAEGSVLDEAKNINKSLSALGNVISALAEGTKTHVPYRDSKMTRILQDSLGGNCRTTIVICCSPSIFNEAETKSTLMFGQRAKTIKNTVSVNLELTAEEWKKKYEKEKEKNKTLKNVIQHLEMELNRWRNGEAVPEEEQISAKDQKNLEPCDNTPIIDNIVPVVASISSEEKRKYEEEVTSLYRQLDDKDDEINQQSQLAEKLKQQMLDQDELLASTRRDYEKIQEELTRLQIENEAAKEEVKEVLQALEELAVNYDQKSQEVEDKMRANEQLTDELSALSTTQRELGQLQELSNHQKKRATEILNLLLKDLGEIGGIIGTNDVKTLADVNGVIEEEFTMARLYISKMKSEVKSLVNRSKQLESAQIDSNRKMNANERELAACQLLISQHEAKIKSLTDYMQNMEQKRRQLEELQDSLNEELAKLRAQEKMHEVSFKDKEKEHLTLLQDAEEMKKTLEQQMESHRETHQKQLSRLRDEIEEKQKIIDDIRDMNQKLQLEQEKLSSDYDKLKIEDQEQLQTLHNLRKLFVQDLTTRVKKSVELDSDDGGGSAAQKQKISFLENNLEQLTKVHKQLVRDNADLRCELPKLEKRLRATAERVKALESALKEAKENAMRDRKRYQQEVDRIKEAVRAKNMARRAHSAQIGMDSLTINSSNAMGL</sequence>
<dbReference type="GO" id="GO:0005874">
    <property type="term" value="C:microtubule"/>
    <property type="evidence" value="ECO:0007669"/>
    <property type="project" value="UniProtKB-KW"/>
</dbReference>
<dbReference type="GO" id="GO:0005524">
    <property type="term" value="F:ATP binding"/>
    <property type="evidence" value="ECO:0007669"/>
    <property type="project" value="UniProtKB-KW"/>
</dbReference>
<dbReference type="PANTHER" id="PTHR47968">
    <property type="entry name" value="CENTROMERE PROTEIN E"/>
    <property type="match status" value="1"/>
</dbReference>
<dbReference type="GO" id="GO:0007292">
    <property type="term" value="P:female gamete generation"/>
    <property type="evidence" value="ECO:0007669"/>
    <property type="project" value="UniProtKB-ARBA"/>
</dbReference>
<dbReference type="OrthoDB" id="3176171at2759"/>
<dbReference type="Gene3D" id="3.40.850.10">
    <property type="entry name" value="Kinesin motor domain"/>
    <property type="match status" value="1"/>
</dbReference>
<keyword evidence="4 10" id="KW-0547">Nucleotide-binding</keyword>
<comment type="subcellular location">
    <subcellularLocation>
        <location evidence="1">Cytoplasm</location>
        <location evidence="1">Cytoskeleton</location>
    </subcellularLocation>
</comment>
<evidence type="ECO:0000313" key="14">
    <source>
        <dbReference type="Proteomes" id="UP000694559"/>
    </source>
</evidence>
<feature type="coiled-coil region" evidence="11">
    <location>
        <begin position="293"/>
        <end position="404"/>
    </location>
</feature>
<organism evidence="13 14">
    <name type="scientific">Naja naja</name>
    <name type="common">Indian cobra</name>
    <dbReference type="NCBI Taxonomy" id="35670"/>
    <lineage>
        <taxon>Eukaryota</taxon>
        <taxon>Metazoa</taxon>
        <taxon>Chordata</taxon>
        <taxon>Craniata</taxon>
        <taxon>Vertebrata</taxon>
        <taxon>Euteleostomi</taxon>
        <taxon>Lepidosauria</taxon>
        <taxon>Squamata</taxon>
        <taxon>Bifurcata</taxon>
        <taxon>Unidentata</taxon>
        <taxon>Episquamata</taxon>
        <taxon>Toxicofera</taxon>
        <taxon>Serpentes</taxon>
        <taxon>Colubroidea</taxon>
        <taxon>Elapidae</taxon>
        <taxon>Elapinae</taxon>
        <taxon>Naja</taxon>
    </lineage>
</organism>
<gene>
    <name evidence="13" type="primary">KIF5C</name>
</gene>
<dbReference type="PROSITE" id="PS50067">
    <property type="entry name" value="KINESIN_MOTOR_2"/>
    <property type="match status" value="1"/>
</dbReference>
<evidence type="ECO:0000256" key="10">
    <source>
        <dbReference type="RuleBase" id="RU000394"/>
    </source>
</evidence>
<dbReference type="PRINTS" id="PR00380">
    <property type="entry name" value="KINESINHEAVY"/>
</dbReference>
<name>A0A8C6XTZ3_NAJNA</name>
<keyword evidence="2" id="KW-0963">Cytoplasm</keyword>
<evidence type="ECO:0000256" key="4">
    <source>
        <dbReference type="ARBA" id="ARBA00022741"/>
    </source>
</evidence>
<evidence type="ECO:0000256" key="1">
    <source>
        <dbReference type="ARBA" id="ARBA00004245"/>
    </source>
</evidence>
<dbReference type="GO" id="GO:1904115">
    <property type="term" value="C:axon cytoplasm"/>
    <property type="evidence" value="ECO:0007669"/>
    <property type="project" value="GOC"/>
</dbReference>
<proteinExistence type="inferred from homology"/>
<dbReference type="GO" id="GO:0003777">
    <property type="term" value="F:microtubule motor activity"/>
    <property type="evidence" value="ECO:0007669"/>
    <property type="project" value="InterPro"/>
</dbReference>
<dbReference type="GO" id="GO:0048489">
    <property type="term" value="P:synaptic vesicle transport"/>
    <property type="evidence" value="ECO:0007669"/>
    <property type="project" value="UniProtKB-ARBA"/>
</dbReference>
<evidence type="ECO:0000256" key="8">
    <source>
        <dbReference type="ARBA" id="ARBA00023212"/>
    </source>
</evidence>
<feature type="coiled-coil region" evidence="11">
    <location>
        <begin position="211"/>
        <end position="252"/>
    </location>
</feature>
<dbReference type="GeneTree" id="ENSGT00940000158539"/>
<dbReference type="GO" id="GO:0007097">
    <property type="term" value="P:nuclear migration"/>
    <property type="evidence" value="ECO:0007669"/>
    <property type="project" value="UniProtKB-ARBA"/>
</dbReference>
<dbReference type="InterPro" id="IPR027640">
    <property type="entry name" value="Kinesin-like_fam"/>
</dbReference>
<dbReference type="PANTHER" id="PTHR47968:SF70">
    <property type="entry name" value="KINESIN HEAVY CHAIN ISOFORM 5C"/>
    <property type="match status" value="1"/>
</dbReference>
<dbReference type="SMART" id="SM00129">
    <property type="entry name" value="KISc"/>
    <property type="match status" value="1"/>
</dbReference>
<accession>A0A8C6XTZ3</accession>
<evidence type="ECO:0000256" key="5">
    <source>
        <dbReference type="ARBA" id="ARBA00022840"/>
    </source>
</evidence>
<dbReference type="Gene3D" id="6.10.250.1590">
    <property type="match status" value="1"/>
</dbReference>
<dbReference type="Pfam" id="PF00225">
    <property type="entry name" value="Kinesin"/>
    <property type="match status" value="1"/>
</dbReference>
<evidence type="ECO:0000256" key="6">
    <source>
        <dbReference type="ARBA" id="ARBA00023054"/>
    </source>
</evidence>
<keyword evidence="7 10" id="KW-0505">Motor protein</keyword>
<dbReference type="GO" id="GO:0030951">
    <property type="term" value="P:establishment or maintenance of microtubule cytoskeleton polarity"/>
    <property type="evidence" value="ECO:0007669"/>
    <property type="project" value="UniProtKB-ARBA"/>
</dbReference>